<dbReference type="PANTHER" id="PTHR43300:SF7">
    <property type="entry name" value="UDP-N-ACETYLBACILLOSAMINE N-ACETYLTRANSFERASE"/>
    <property type="match status" value="1"/>
</dbReference>
<accession>A0A2S8B563</accession>
<feature type="site" description="Increases basicity of active site His" evidence="5">
    <location>
        <position position="129"/>
    </location>
</feature>
<dbReference type="InterPro" id="IPR011004">
    <property type="entry name" value="Trimer_LpxA-like_sf"/>
</dbReference>
<evidence type="ECO:0000256" key="1">
    <source>
        <dbReference type="ARBA" id="ARBA00007274"/>
    </source>
</evidence>
<dbReference type="OrthoDB" id="9815592at2"/>
<keyword evidence="2 6" id="KW-0808">Transferase</keyword>
<comment type="caution">
    <text evidence="6">The sequence shown here is derived from an EMBL/GenBank/DDBJ whole genome shotgun (WGS) entry which is preliminary data.</text>
</comment>
<feature type="active site" description="Proton acceptor" evidence="5">
    <location>
        <position position="128"/>
    </location>
</feature>
<dbReference type="Gene3D" id="2.160.10.10">
    <property type="entry name" value="Hexapeptide repeat proteins"/>
    <property type="match status" value="1"/>
</dbReference>
<evidence type="ECO:0000313" key="6">
    <source>
        <dbReference type="EMBL" id="PQM27456.1"/>
    </source>
</evidence>
<dbReference type="InterPro" id="IPR001451">
    <property type="entry name" value="Hexapep"/>
</dbReference>
<gene>
    <name evidence="6" type="ORF">CVO77_02340</name>
</gene>
<dbReference type="PROSITE" id="PS00101">
    <property type="entry name" value="HEXAPEP_TRANSFERASES"/>
    <property type="match status" value="1"/>
</dbReference>
<evidence type="ECO:0000313" key="7">
    <source>
        <dbReference type="Proteomes" id="UP000238954"/>
    </source>
</evidence>
<keyword evidence="4" id="KW-0012">Acyltransferase</keyword>
<dbReference type="InterPro" id="IPR050179">
    <property type="entry name" value="Trans_hexapeptide_repeat"/>
</dbReference>
<evidence type="ECO:0000256" key="5">
    <source>
        <dbReference type="PIRSR" id="PIRSR620019-1"/>
    </source>
</evidence>
<dbReference type="Gene3D" id="3.40.50.20">
    <property type="match status" value="1"/>
</dbReference>
<dbReference type="RefSeq" id="WP_105997715.1">
    <property type="nucleotide sequence ID" value="NZ_CM009578.1"/>
</dbReference>
<proteinExistence type="inferred from homology"/>
<dbReference type="PANTHER" id="PTHR43300">
    <property type="entry name" value="ACETYLTRANSFERASE"/>
    <property type="match status" value="1"/>
</dbReference>
<comment type="similarity">
    <text evidence="1">Belongs to the transferase hexapeptide repeat family.</text>
</comment>
<dbReference type="Pfam" id="PF00132">
    <property type="entry name" value="Hexapep"/>
    <property type="match status" value="1"/>
</dbReference>
<dbReference type="Proteomes" id="UP000238954">
    <property type="component" value="Chromosome"/>
</dbReference>
<protein>
    <submittedName>
        <fullName evidence="6">Acetyltransferase</fullName>
    </submittedName>
</protein>
<evidence type="ECO:0000256" key="2">
    <source>
        <dbReference type="ARBA" id="ARBA00022679"/>
    </source>
</evidence>
<keyword evidence="7" id="KW-1185">Reference proteome</keyword>
<dbReference type="GO" id="GO:0016746">
    <property type="term" value="F:acyltransferase activity"/>
    <property type="evidence" value="ECO:0007669"/>
    <property type="project" value="UniProtKB-KW"/>
</dbReference>
<dbReference type="NCBIfam" id="TIGR03570">
    <property type="entry name" value="NeuD_NnaD"/>
    <property type="match status" value="1"/>
</dbReference>
<dbReference type="SUPFAM" id="SSF51161">
    <property type="entry name" value="Trimeric LpxA-like enzymes"/>
    <property type="match status" value="1"/>
</dbReference>
<dbReference type="AlphaFoldDB" id="A0A2S8B563"/>
<dbReference type="CDD" id="cd03360">
    <property type="entry name" value="LbH_AT_putative"/>
    <property type="match status" value="1"/>
</dbReference>
<evidence type="ECO:0000256" key="3">
    <source>
        <dbReference type="ARBA" id="ARBA00022737"/>
    </source>
</evidence>
<keyword evidence="3" id="KW-0677">Repeat</keyword>
<sequence>MRYVIYGAGGCGRDIHASLVRLLAAQGVACEILFCDKKLAGQSVQGVPIMAPQDIRDSDRVLIAINDGRTRQRLANGIMTASFIAATSLVSDQAMIGDGALISDFVILGPSARIGKLFHANHYSSVAHDCIIGDFVTFGPGVRCNGNVTIGSYAYIGANASIRQGISIGENAIVGMGAVVVRDVPANAVVVGNPARTMVRPTLLKQAS</sequence>
<name>A0A2S8B563_9SPHN</name>
<reference evidence="7" key="1">
    <citation type="submission" date="2017-11" db="EMBL/GenBank/DDBJ databases">
        <title>The complete genome sequence of Sphingopyxis pomeranensis sp. nov. strain WS5A3p.</title>
        <authorList>
            <person name="Kaminski M.A."/>
        </authorList>
    </citation>
    <scope>NUCLEOTIDE SEQUENCE [LARGE SCALE GENOMIC DNA]</scope>
    <source>
        <strain evidence="7">WS5A3p</strain>
    </source>
</reference>
<dbReference type="InterPro" id="IPR020019">
    <property type="entry name" value="AcTrfase_PglD-like"/>
</dbReference>
<evidence type="ECO:0000256" key="4">
    <source>
        <dbReference type="ARBA" id="ARBA00023315"/>
    </source>
</evidence>
<organism evidence="6 7">
    <name type="scientific">Sphingopyxis lindanitolerans</name>
    <dbReference type="NCBI Taxonomy" id="2054227"/>
    <lineage>
        <taxon>Bacteria</taxon>
        <taxon>Pseudomonadati</taxon>
        <taxon>Pseudomonadota</taxon>
        <taxon>Alphaproteobacteria</taxon>
        <taxon>Sphingomonadales</taxon>
        <taxon>Sphingomonadaceae</taxon>
        <taxon>Sphingopyxis</taxon>
    </lineage>
</organism>
<dbReference type="InterPro" id="IPR018357">
    <property type="entry name" value="Hexapep_transf_CS"/>
</dbReference>
<dbReference type="EMBL" id="PHFW01000002">
    <property type="protein sequence ID" value="PQM27456.1"/>
    <property type="molecule type" value="Genomic_DNA"/>
</dbReference>